<dbReference type="AlphaFoldDB" id="A0A7E4UMA3"/>
<reference evidence="2" key="1">
    <citation type="journal article" date="2013" name="Genetics">
        <title>The draft genome and transcriptome of Panagrellus redivivus are shaped by the harsh demands of a free-living lifestyle.</title>
        <authorList>
            <person name="Srinivasan J."/>
            <person name="Dillman A.R."/>
            <person name="Macchietto M.G."/>
            <person name="Heikkinen L."/>
            <person name="Lakso M."/>
            <person name="Fracchia K.M."/>
            <person name="Antoshechkin I."/>
            <person name="Mortazavi A."/>
            <person name="Wong G."/>
            <person name="Sternberg P.W."/>
        </authorList>
    </citation>
    <scope>NUCLEOTIDE SEQUENCE [LARGE SCALE GENOMIC DNA]</scope>
    <source>
        <strain evidence="2">MT8872</strain>
    </source>
</reference>
<name>A0A7E4UMA3_PANRE</name>
<reference evidence="3" key="2">
    <citation type="submission" date="2020-10" db="UniProtKB">
        <authorList>
            <consortium name="WormBaseParasite"/>
        </authorList>
    </citation>
    <scope>IDENTIFICATION</scope>
</reference>
<protein>
    <submittedName>
        <fullName evidence="3">Lysozyme inhibitor</fullName>
    </submittedName>
</protein>
<dbReference type="PANTHER" id="PTHR37427:SF2">
    <property type="entry name" value="SECRETED PROTEIN"/>
    <property type="match status" value="1"/>
</dbReference>
<dbReference type="WBParaSite" id="Pan_g1046.t1">
    <property type="protein sequence ID" value="Pan_g1046.t1"/>
    <property type="gene ID" value="Pan_g1046"/>
</dbReference>
<sequence>MSAKLAILMLGLLVAAEACQITFKIKSTTKKPFQIQIYAAALEEKTERITFEKPGERHVTISGDNCNSKPFVVRTWNKDDKGNWVAAKSSKATLDGRGWLRVIVGNDLSPFFMDRNSIVCSGGLCG</sequence>
<proteinExistence type="predicted"/>
<keyword evidence="1" id="KW-0732">Signal</keyword>
<keyword evidence="2" id="KW-1185">Reference proteome</keyword>
<organism evidence="2 3">
    <name type="scientific">Panagrellus redivivus</name>
    <name type="common">Microworm</name>
    <dbReference type="NCBI Taxonomy" id="6233"/>
    <lineage>
        <taxon>Eukaryota</taxon>
        <taxon>Metazoa</taxon>
        <taxon>Ecdysozoa</taxon>
        <taxon>Nematoda</taxon>
        <taxon>Chromadorea</taxon>
        <taxon>Rhabditida</taxon>
        <taxon>Tylenchina</taxon>
        <taxon>Panagrolaimomorpha</taxon>
        <taxon>Panagrolaimoidea</taxon>
        <taxon>Panagrolaimidae</taxon>
        <taxon>Panagrellus</taxon>
    </lineage>
</organism>
<evidence type="ECO:0000256" key="1">
    <source>
        <dbReference type="SAM" id="SignalP"/>
    </source>
</evidence>
<dbReference type="PANTHER" id="PTHR37427">
    <property type="entry name" value="PROTEIN CBG20963-RELATED"/>
    <property type="match status" value="1"/>
</dbReference>
<dbReference type="Proteomes" id="UP000492821">
    <property type="component" value="Unassembled WGS sequence"/>
</dbReference>
<evidence type="ECO:0000313" key="2">
    <source>
        <dbReference type="Proteomes" id="UP000492821"/>
    </source>
</evidence>
<feature type="chain" id="PRO_5028933493" evidence="1">
    <location>
        <begin position="19"/>
        <end position="126"/>
    </location>
</feature>
<accession>A0A7E4UMA3</accession>
<feature type="signal peptide" evidence="1">
    <location>
        <begin position="1"/>
        <end position="18"/>
    </location>
</feature>
<evidence type="ECO:0000313" key="3">
    <source>
        <dbReference type="WBParaSite" id="Pan_g1046.t1"/>
    </source>
</evidence>